<accession>A0AAD1AF05</accession>
<protein>
    <submittedName>
        <fullName evidence="3">ROK family protein</fullName>
    </submittedName>
</protein>
<dbReference type="Gene3D" id="3.30.420.40">
    <property type="match status" value="2"/>
</dbReference>
<evidence type="ECO:0000256" key="2">
    <source>
        <dbReference type="SAM" id="MobiDB-lite"/>
    </source>
</evidence>
<comment type="similarity">
    <text evidence="1">Belongs to the ROK (NagC/XylR) family.</text>
</comment>
<evidence type="ECO:0000256" key="1">
    <source>
        <dbReference type="ARBA" id="ARBA00006479"/>
    </source>
</evidence>
<dbReference type="AlphaFoldDB" id="A0AAD1AF05"/>
<evidence type="ECO:0000313" key="4">
    <source>
        <dbReference type="Proteomes" id="UP000283946"/>
    </source>
</evidence>
<name>A0AAD1AF05_9MICO</name>
<dbReference type="Pfam" id="PF00480">
    <property type="entry name" value="ROK"/>
    <property type="match status" value="1"/>
</dbReference>
<dbReference type="SUPFAM" id="SSF53067">
    <property type="entry name" value="Actin-like ATPase domain"/>
    <property type="match status" value="1"/>
</dbReference>
<organism evidence="3 4">
    <name type="scientific">Rathayibacter iranicus</name>
    <dbReference type="NCBI Taxonomy" id="59737"/>
    <lineage>
        <taxon>Bacteria</taxon>
        <taxon>Bacillati</taxon>
        <taxon>Actinomycetota</taxon>
        <taxon>Actinomycetes</taxon>
        <taxon>Micrococcales</taxon>
        <taxon>Microbacteriaceae</taxon>
        <taxon>Rathayibacter</taxon>
    </lineage>
</organism>
<sequence length="326" mass="34127">MSWPESRSPPALPARRITGGSSRSHGSDEPTAFPSPRFATTADGASVTQPQDGLLPRFAVGVDIGGTSIKASLVDVTTGERAAHRLAVANPLGKEPEDFATAIARIVRDVSPIAGTPVGVGFPGIVRGGIIRQTTHVSQRWVGLDAQALLSEATGVDVVVVNDADAAAVAEREFGAMRGREGLLLLTTLGTGIGTALVHEGVVIPNSELGHVHIDGPDFEPRVGFSAVRREGITLEEWAARLSVYYRHLEMLLSPQLFVIGGAAAHVFDEFAGFLDIGTDIVPARFGNDAGFTGAAMVAVSPDRLAPWYRSTRGACLDPNAPAIAD</sequence>
<dbReference type="Proteomes" id="UP000283946">
    <property type="component" value="Chromosome"/>
</dbReference>
<dbReference type="PANTHER" id="PTHR18964">
    <property type="entry name" value="ROK (REPRESSOR, ORF, KINASE) FAMILY"/>
    <property type="match status" value="1"/>
</dbReference>
<dbReference type="KEGG" id="ria:C7V51_14985"/>
<gene>
    <name evidence="3" type="ORF">C7V51_14985</name>
</gene>
<dbReference type="EMBL" id="CP028130">
    <property type="protein sequence ID" value="AZZ57033.1"/>
    <property type="molecule type" value="Genomic_DNA"/>
</dbReference>
<reference evidence="3 4" key="1">
    <citation type="submission" date="2018-03" db="EMBL/GenBank/DDBJ databases">
        <title>Bacteriophage NCPPB3778 and a type I-E CRISPR drive the evolution of the US Biological Select Agent, Rathayibacter toxicus.</title>
        <authorList>
            <person name="Davis E.W.II."/>
            <person name="Tabima J.F."/>
            <person name="Weisberg A.J."/>
            <person name="Dantas Lopes L."/>
            <person name="Wiseman M.S."/>
            <person name="Wiseman M.S."/>
            <person name="Pupko T."/>
            <person name="Belcher M.S."/>
            <person name="Sechler A.J."/>
            <person name="Tancos M.A."/>
            <person name="Schroeder B.K."/>
            <person name="Murray T.D."/>
            <person name="Luster D.G."/>
            <person name="Schneider W.L."/>
            <person name="Rogers E."/>
            <person name="Andreote F.D."/>
            <person name="Grunwald N.J."/>
            <person name="Putnam M.L."/>
            <person name="Chang J.H."/>
        </authorList>
    </citation>
    <scope>NUCLEOTIDE SEQUENCE [LARGE SCALE GENOMIC DNA]</scope>
    <source>
        <strain evidence="3 4">NCCPB 2253</strain>
    </source>
</reference>
<proteinExistence type="inferred from homology"/>
<feature type="region of interest" description="Disordered" evidence="2">
    <location>
        <begin position="1"/>
        <end position="50"/>
    </location>
</feature>
<dbReference type="PANTHER" id="PTHR18964:SF146">
    <property type="entry name" value="POLYPHOSPHATE GLUCOKINASE"/>
    <property type="match status" value="1"/>
</dbReference>
<dbReference type="InterPro" id="IPR043129">
    <property type="entry name" value="ATPase_NBD"/>
</dbReference>
<dbReference type="InterPro" id="IPR000600">
    <property type="entry name" value="ROK"/>
</dbReference>
<evidence type="ECO:0000313" key="3">
    <source>
        <dbReference type="EMBL" id="AZZ57033.1"/>
    </source>
</evidence>